<accession>A0A1I1K723</accession>
<sequence>MSDRQVDESVIRADRLSKVIALFAAIGTFLVAARVTGDVQFNMIVAAFVGIGVRIYVPYHASITTGDPDHEPIQAYEGTGNYHQGAVGAAVTIAALAALVAMALEPDSTRSLVAGAGVGGVSFFALRSLLPS</sequence>
<dbReference type="OrthoDB" id="351268at2157"/>
<feature type="transmembrane region" description="Helical" evidence="1">
    <location>
        <begin position="20"/>
        <end position="37"/>
    </location>
</feature>
<feature type="transmembrane region" description="Helical" evidence="1">
    <location>
        <begin position="82"/>
        <end position="104"/>
    </location>
</feature>
<organism evidence="2 3">
    <name type="scientific">Natronobacterium haloterrestre</name>
    <name type="common">Halobiforma haloterrestris</name>
    <dbReference type="NCBI Taxonomy" id="148448"/>
    <lineage>
        <taxon>Archaea</taxon>
        <taxon>Methanobacteriati</taxon>
        <taxon>Methanobacteriota</taxon>
        <taxon>Stenosarchaea group</taxon>
        <taxon>Halobacteria</taxon>
        <taxon>Halobacteriales</taxon>
        <taxon>Natrialbaceae</taxon>
        <taxon>Natronobacterium</taxon>
    </lineage>
</organism>
<evidence type="ECO:0000256" key="1">
    <source>
        <dbReference type="SAM" id="Phobius"/>
    </source>
</evidence>
<dbReference type="Proteomes" id="UP000199161">
    <property type="component" value="Unassembled WGS sequence"/>
</dbReference>
<name>A0A1I1K723_NATHA</name>
<evidence type="ECO:0000313" key="2">
    <source>
        <dbReference type="EMBL" id="SFC54548.1"/>
    </source>
</evidence>
<dbReference type="AlphaFoldDB" id="A0A1I1K723"/>
<gene>
    <name evidence="2" type="ORF">SAMN05444422_11042</name>
</gene>
<keyword evidence="1" id="KW-0812">Transmembrane</keyword>
<dbReference type="EMBL" id="FOKW01000010">
    <property type="protein sequence ID" value="SFC54548.1"/>
    <property type="molecule type" value="Genomic_DNA"/>
</dbReference>
<reference evidence="3" key="1">
    <citation type="submission" date="2016-10" db="EMBL/GenBank/DDBJ databases">
        <authorList>
            <person name="Varghese N."/>
            <person name="Submissions S."/>
        </authorList>
    </citation>
    <scope>NUCLEOTIDE SEQUENCE [LARGE SCALE GENOMIC DNA]</scope>
    <source>
        <strain evidence="3">DSM 13078</strain>
    </source>
</reference>
<keyword evidence="1" id="KW-1133">Transmembrane helix</keyword>
<proteinExistence type="predicted"/>
<keyword evidence="1" id="KW-0472">Membrane</keyword>
<evidence type="ECO:0000313" key="3">
    <source>
        <dbReference type="Proteomes" id="UP000199161"/>
    </source>
</evidence>
<keyword evidence="3" id="KW-1185">Reference proteome</keyword>
<dbReference type="RefSeq" id="WP_089789324.1">
    <property type="nucleotide sequence ID" value="NZ_FOKW01000010.1"/>
</dbReference>
<feature type="transmembrane region" description="Helical" evidence="1">
    <location>
        <begin position="111"/>
        <end position="130"/>
    </location>
</feature>
<protein>
    <submittedName>
        <fullName evidence="2">Uncharacterized protein</fullName>
    </submittedName>
</protein>